<reference evidence="1" key="1">
    <citation type="submission" date="2019-04" db="EMBL/GenBank/DDBJ databases">
        <title>Sequencing of skin fungus with MAO and IRED activity.</title>
        <authorList>
            <person name="Marsaioli A.J."/>
            <person name="Bonatto J.M.C."/>
            <person name="Reis Junior O."/>
        </authorList>
    </citation>
    <scope>NUCLEOTIDE SEQUENCE</scope>
    <source>
        <strain evidence="1">28M1</strain>
    </source>
</reference>
<protein>
    <submittedName>
        <fullName evidence="1">Uncharacterized protein</fullName>
    </submittedName>
</protein>
<dbReference type="OrthoDB" id="5337308at2759"/>
<sequence length="214" mass="24126">MNEHWKIPAAMKVLGLNGNPQSEGGYNVCYRVEHWNPSLVENGRQIPAINQWYNVDGTEYLATKTHCEFGVNRAGGALYGFFLDSPVYAAASLWHNNRRPADPAKLPKLRAFSDVLWGYWSRDNPDVKNVKLFFMMGISNDQTNLLVATCLHNKKETLKEWPGVTFDTSSDEGHALLGSPNGAAFAYFLMQHKEELGRKTITKVTVFRAETDDE</sequence>
<accession>A0A9P4WJL8</accession>
<keyword evidence="2" id="KW-1185">Reference proteome</keyword>
<dbReference type="AlphaFoldDB" id="A0A9P4WJL8"/>
<gene>
    <name evidence="1" type="ORF">E8E12_005653</name>
</gene>
<dbReference type="Proteomes" id="UP000758155">
    <property type="component" value="Unassembled WGS sequence"/>
</dbReference>
<organism evidence="1 2">
    <name type="scientific">Didymella heteroderae</name>
    <dbReference type="NCBI Taxonomy" id="1769908"/>
    <lineage>
        <taxon>Eukaryota</taxon>
        <taxon>Fungi</taxon>
        <taxon>Dikarya</taxon>
        <taxon>Ascomycota</taxon>
        <taxon>Pezizomycotina</taxon>
        <taxon>Dothideomycetes</taxon>
        <taxon>Pleosporomycetidae</taxon>
        <taxon>Pleosporales</taxon>
        <taxon>Pleosporineae</taxon>
        <taxon>Didymellaceae</taxon>
        <taxon>Didymella</taxon>
    </lineage>
</organism>
<proteinExistence type="predicted"/>
<dbReference type="EMBL" id="SWKV01000071">
    <property type="protein sequence ID" value="KAF3034171.1"/>
    <property type="molecule type" value="Genomic_DNA"/>
</dbReference>
<comment type="caution">
    <text evidence="1">The sequence shown here is derived from an EMBL/GenBank/DDBJ whole genome shotgun (WGS) entry which is preliminary data.</text>
</comment>
<evidence type="ECO:0000313" key="2">
    <source>
        <dbReference type="Proteomes" id="UP000758155"/>
    </source>
</evidence>
<evidence type="ECO:0000313" key="1">
    <source>
        <dbReference type="EMBL" id="KAF3034171.1"/>
    </source>
</evidence>
<name>A0A9P4WJL8_9PLEO</name>